<dbReference type="InterPro" id="IPR051476">
    <property type="entry name" value="Bac_ResReg_Asp_Phosphatase"/>
</dbReference>
<evidence type="ECO:0000313" key="8">
    <source>
        <dbReference type="Proteomes" id="UP000077407"/>
    </source>
</evidence>
<dbReference type="SUPFAM" id="SSF47413">
    <property type="entry name" value="lambda repressor-like DNA-binding domains"/>
    <property type="match status" value="1"/>
</dbReference>
<dbReference type="Pfam" id="PF13181">
    <property type="entry name" value="TPR_8"/>
    <property type="match status" value="1"/>
</dbReference>
<dbReference type="InterPro" id="IPR011990">
    <property type="entry name" value="TPR-like_helical_dom_sf"/>
</dbReference>
<dbReference type="GO" id="GO:0005737">
    <property type="term" value="C:cytoplasm"/>
    <property type="evidence" value="ECO:0007669"/>
    <property type="project" value="UniProtKB-SubCell"/>
</dbReference>
<evidence type="ECO:0000256" key="2">
    <source>
        <dbReference type="ARBA" id="ARBA00022490"/>
    </source>
</evidence>
<dbReference type="InterPro" id="IPR001387">
    <property type="entry name" value="Cro/C1-type_HTH"/>
</dbReference>
<dbReference type="SMART" id="SM00028">
    <property type="entry name" value="TPR"/>
    <property type="match status" value="5"/>
</dbReference>
<dbReference type="PATRIC" id="fig|1538.10.peg.2303"/>
<evidence type="ECO:0000256" key="5">
    <source>
        <dbReference type="ARBA" id="ARBA00038253"/>
    </source>
</evidence>
<dbReference type="Pfam" id="PF01381">
    <property type="entry name" value="HTH_3"/>
    <property type="match status" value="1"/>
</dbReference>
<dbReference type="Gene3D" id="1.25.40.10">
    <property type="entry name" value="Tetratricopeptide repeat domain"/>
    <property type="match status" value="3"/>
</dbReference>
<dbReference type="SMART" id="SM00530">
    <property type="entry name" value="HTH_XRE"/>
    <property type="match status" value="1"/>
</dbReference>
<dbReference type="PROSITE" id="PS50943">
    <property type="entry name" value="HTH_CROC1"/>
    <property type="match status" value="1"/>
</dbReference>
<accession>A0A162L3D9</accession>
<proteinExistence type="inferred from homology"/>
<comment type="caution">
    <text evidence="7">The sequence shown here is derived from an EMBL/GenBank/DDBJ whole genome shotgun (WGS) entry which is preliminary data.</text>
</comment>
<dbReference type="GO" id="GO:0003677">
    <property type="term" value="F:DNA binding"/>
    <property type="evidence" value="ECO:0007669"/>
    <property type="project" value="InterPro"/>
</dbReference>
<keyword evidence="4" id="KW-0802">TPR repeat</keyword>
<comment type="similarity">
    <text evidence="5">Belongs to the Rap family.</text>
</comment>
<feature type="domain" description="HTH cro/C1-type" evidence="6">
    <location>
        <begin position="11"/>
        <end position="64"/>
    </location>
</feature>
<evidence type="ECO:0000256" key="3">
    <source>
        <dbReference type="ARBA" id="ARBA00022737"/>
    </source>
</evidence>
<evidence type="ECO:0000256" key="1">
    <source>
        <dbReference type="ARBA" id="ARBA00004496"/>
    </source>
</evidence>
<dbReference type="PANTHER" id="PTHR46630:SF1">
    <property type="entry name" value="TETRATRICOPEPTIDE REPEAT PROTEIN 29"/>
    <property type="match status" value="1"/>
</dbReference>
<dbReference type="Proteomes" id="UP000077407">
    <property type="component" value="Unassembled WGS sequence"/>
</dbReference>
<keyword evidence="3" id="KW-0677">Repeat</keyword>
<dbReference type="PANTHER" id="PTHR46630">
    <property type="entry name" value="TETRATRICOPEPTIDE REPEAT PROTEIN 29"/>
    <property type="match status" value="1"/>
</dbReference>
<evidence type="ECO:0000256" key="4">
    <source>
        <dbReference type="ARBA" id="ARBA00022803"/>
    </source>
</evidence>
<dbReference type="EMBL" id="LITT01000018">
    <property type="protein sequence ID" value="OAA87996.1"/>
    <property type="molecule type" value="Genomic_DNA"/>
</dbReference>
<reference evidence="7 8" key="1">
    <citation type="journal article" date="2015" name="Biotechnol. Bioeng.">
        <title>Genome sequence and phenotypic characterization of Caulobacter segnis.</title>
        <authorList>
            <person name="Patel S."/>
            <person name="Fletcher B."/>
            <person name="Scott D.C."/>
            <person name="Ely B."/>
        </authorList>
    </citation>
    <scope>NUCLEOTIDE SEQUENCE [LARGE SCALE GENOMIC DNA]</scope>
    <source>
        <strain evidence="7 8">ERI-2</strain>
    </source>
</reference>
<comment type="subcellular location">
    <subcellularLocation>
        <location evidence="1">Cytoplasm</location>
    </subcellularLocation>
</comment>
<protein>
    <submittedName>
        <fullName evidence="7">Anaerobic benzoate catabolism transcriptional regulator</fullName>
    </submittedName>
</protein>
<dbReference type="AlphaFoldDB" id="A0A162L3D9"/>
<organism evidence="7 8">
    <name type="scientific">Clostridium ljungdahlii</name>
    <dbReference type="NCBI Taxonomy" id="1538"/>
    <lineage>
        <taxon>Bacteria</taxon>
        <taxon>Bacillati</taxon>
        <taxon>Bacillota</taxon>
        <taxon>Clostridia</taxon>
        <taxon>Eubacteriales</taxon>
        <taxon>Clostridiaceae</taxon>
        <taxon>Clostridium</taxon>
    </lineage>
</organism>
<evidence type="ECO:0000313" key="7">
    <source>
        <dbReference type="EMBL" id="OAA87996.1"/>
    </source>
</evidence>
<evidence type="ECO:0000259" key="6">
    <source>
        <dbReference type="PROSITE" id="PS50943"/>
    </source>
</evidence>
<name>A0A162L3D9_9CLOT</name>
<sequence length="435" mass="50903">MMEILSLGEKIKRRRKELNMTLKDLAGDRITPGQISLVESGKSNPSMDLLEYLAGELNTSIEYLMESEETQAQKICTYFENIAESYIISGSLSQSEKYIEEAIYYSEKYSLQYEKAKNLYLKGTIYTARKEYPIAQQLLLSANVVFIKNNKYEEIIKTFINLGKITISMKSYHASRSYLQQAENVYKENNIGNDFLLGQIYYYTACINFKLENMEEAINYSYLANEKFRQIDDREEYAKSLFLLAEEYNKKGDINNAIKYSKKTLNVYRKLEDVINTAKIENNLGKLFGEFNNIEESFIHLNKAKELRMRCKDGKIVDTLINICENYIKLKDVINSRKVLEEIRDKIDEKNSKSLVYYYMMKFRINMIECNKKEAENTLIDALNFATKMHYTREAADISIKLGKFYEDIKMDKEAAKYLSEGVEIFKRIGILKEY</sequence>
<keyword evidence="2" id="KW-0963">Cytoplasm</keyword>
<dbReference type="InterPro" id="IPR010982">
    <property type="entry name" value="Lambda_DNA-bd_dom_sf"/>
</dbReference>
<gene>
    <name evidence="7" type="ORF">WY13_01861</name>
</gene>
<dbReference type="SUPFAM" id="SSF48452">
    <property type="entry name" value="TPR-like"/>
    <property type="match status" value="2"/>
</dbReference>
<dbReference type="CDD" id="cd00093">
    <property type="entry name" value="HTH_XRE"/>
    <property type="match status" value="1"/>
</dbReference>
<dbReference type="InterPro" id="IPR019734">
    <property type="entry name" value="TPR_rpt"/>
</dbReference>